<proteinExistence type="predicted"/>
<dbReference type="InterPro" id="IPR011010">
    <property type="entry name" value="DNA_brk_join_enz"/>
</dbReference>
<dbReference type="EMBL" id="MTEJ01000684">
    <property type="protein sequence ID" value="OQW99748.1"/>
    <property type="molecule type" value="Genomic_DNA"/>
</dbReference>
<dbReference type="InterPro" id="IPR052925">
    <property type="entry name" value="Phage_Integrase-like_Recomb"/>
</dbReference>
<keyword evidence="1" id="KW-0229">DNA integration</keyword>
<dbReference type="InterPro" id="IPR044068">
    <property type="entry name" value="CB"/>
</dbReference>
<reference evidence="7 8" key="1">
    <citation type="submission" date="2017-01" db="EMBL/GenBank/DDBJ databases">
        <title>Novel large sulfur bacteria in the metagenomes of groundwater-fed chemosynthetic microbial mats in the Lake Huron basin.</title>
        <authorList>
            <person name="Sharrar A.M."/>
            <person name="Flood B.E."/>
            <person name="Bailey J.V."/>
            <person name="Jones D.S."/>
            <person name="Biddanda B."/>
            <person name="Ruberg S.A."/>
            <person name="Marcus D.N."/>
            <person name="Dick G.J."/>
        </authorList>
    </citation>
    <scope>NUCLEOTIDE SEQUENCE [LARGE SCALE GENOMIC DNA]</scope>
    <source>
        <strain evidence="7">A8</strain>
    </source>
</reference>
<dbReference type="InterPro" id="IPR013762">
    <property type="entry name" value="Integrase-like_cat_sf"/>
</dbReference>
<dbReference type="InterPro" id="IPR010998">
    <property type="entry name" value="Integrase_recombinase_N"/>
</dbReference>
<evidence type="ECO:0000259" key="5">
    <source>
        <dbReference type="PROSITE" id="PS51898"/>
    </source>
</evidence>
<protein>
    <recommendedName>
        <fullName evidence="9">Integrase</fullName>
    </recommendedName>
</protein>
<dbReference type="PANTHER" id="PTHR34605">
    <property type="entry name" value="PHAGE_INTEGRASE DOMAIN-CONTAINING PROTEIN"/>
    <property type="match status" value="1"/>
</dbReference>
<feature type="domain" description="Tyr recombinase" evidence="5">
    <location>
        <begin position="118"/>
        <end position="314"/>
    </location>
</feature>
<dbReference type="InterPro" id="IPR002104">
    <property type="entry name" value="Integrase_catalytic"/>
</dbReference>
<dbReference type="InterPro" id="IPR004107">
    <property type="entry name" value="Integrase_SAM-like_N"/>
</dbReference>
<dbReference type="CDD" id="cd00799">
    <property type="entry name" value="INT_Cre_C"/>
    <property type="match status" value="1"/>
</dbReference>
<keyword evidence="2 4" id="KW-0238">DNA-binding</keyword>
<keyword evidence="3" id="KW-0233">DNA recombination</keyword>
<evidence type="ECO:0008006" key="9">
    <source>
        <dbReference type="Google" id="ProtNLM"/>
    </source>
</evidence>
<dbReference type="GO" id="GO:0003677">
    <property type="term" value="F:DNA binding"/>
    <property type="evidence" value="ECO:0007669"/>
    <property type="project" value="UniProtKB-UniRule"/>
</dbReference>
<evidence type="ECO:0000256" key="3">
    <source>
        <dbReference type="ARBA" id="ARBA00023172"/>
    </source>
</evidence>
<dbReference type="PROSITE" id="PS51898">
    <property type="entry name" value="TYR_RECOMBINASE"/>
    <property type="match status" value="1"/>
</dbReference>
<dbReference type="Gene3D" id="1.10.150.130">
    <property type="match status" value="1"/>
</dbReference>
<dbReference type="GO" id="GO:0015074">
    <property type="term" value="P:DNA integration"/>
    <property type="evidence" value="ECO:0007669"/>
    <property type="project" value="UniProtKB-KW"/>
</dbReference>
<dbReference type="Gene3D" id="1.10.443.10">
    <property type="entry name" value="Intergrase catalytic core"/>
    <property type="match status" value="1"/>
</dbReference>
<evidence type="ECO:0000313" key="8">
    <source>
        <dbReference type="Proteomes" id="UP000192491"/>
    </source>
</evidence>
<dbReference type="AlphaFoldDB" id="A0A1Y1Q8R0"/>
<dbReference type="Pfam" id="PF02899">
    <property type="entry name" value="Phage_int_SAM_1"/>
    <property type="match status" value="1"/>
</dbReference>
<feature type="domain" description="Core-binding (CB)" evidence="6">
    <location>
        <begin position="12"/>
        <end position="92"/>
    </location>
</feature>
<evidence type="ECO:0000256" key="2">
    <source>
        <dbReference type="ARBA" id="ARBA00023125"/>
    </source>
</evidence>
<name>A0A1Y1Q8R0_9GAMM</name>
<evidence type="ECO:0000256" key="1">
    <source>
        <dbReference type="ARBA" id="ARBA00022908"/>
    </source>
</evidence>
<dbReference type="Proteomes" id="UP000192491">
    <property type="component" value="Unassembled WGS sequence"/>
</dbReference>
<sequence length="314" mass="34461">MNNFQTIASKADGLSEDVQRFVVEATSSATRRAYRVDVQIFATWCEERGVLAIPATAMTIADFLASQAQEGISPSTLNRRIAAIRYAHEAAGYETPTTNKLVSITLKGIRRSNRVRTRKKAAATIDKLYQMIAHCNTKTLQGKRDKLILILGFAGAFRRSELVALTVADIQEVPDGLKVLIQKSKTDQEGAGHTIAILNGRLNVVGVLQDYLKTANLTEGSIFRPITKYGKIRKQTLTDRSIADIVKRYATAAGLNAEDFSAHSLRSGFITTAAEAGANLFKIMDISRHKSVQTVQGYVRNAELFKNHAGNSFL</sequence>
<evidence type="ECO:0000259" key="6">
    <source>
        <dbReference type="PROSITE" id="PS51900"/>
    </source>
</evidence>
<dbReference type="SUPFAM" id="SSF47823">
    <property type="entry name" value="lambda integrase-like, N-terminal domain"/>
    <property type="match status" value="1"/>
</dbReference>
<evidence type="ECO:0000256" key="4">
    <source>
        <dbReference type="PROSITE-ProRule" id="PRU01248"/>
    </source>
</evidence>
<dbReference type="GO" id="GO:0006310">
    <property type="term" value="P:DNA recombination"/>
    <property type="evidence" value="ECO:0007669"/>
    <property type="project" value="UniProtKB-KW"/>
</dbReference>
<comment type="caution">
    <text evidence="7">The sequence shown here is derived from an EMBL/GenBank/DDBJ whole genome shotgun (WGS) entry which is preliminary data.</text>
</comment>
<evidence type="ECO:0000313" key="7">
    <source>
        <dbReference type="EMBL" id="OQW99748.1"/>
    </source>
</evidence>
<organism evidence="7 8">
    <name type="scientific">Thiothrix lacustris</name>
    <dbReference type="NCBI Taxonomy" id="525917"/>
    <lineage>
        <taxon>Bacteria</taxon>
        <taxon>Pseudomonadati</taxon>
        <taxon>Pseudomonadota</taxon>
        <taxon>Gammaproteobacteria</taxon>
        <taxon>Thiotrichales</taxon>
        <taxon>Thiotrichaceae</taxon>
        <taxon>Thiothrix</taxon>
    </lineage>
</organism>
<dbReference type="Pfam" id="PF00589">
    <property type="entry name" value="Phage_integrase"/>
    <property type="match status" value="1"/>
</dbReference>
<dbReference type="PROSITE" id="PS51900">
    <property type="entry name" value="CB"/>
    <property type="match status" value="1"/>
</dbReference>
<dbReference type="PANTHER" id="PTHR34605:SF3">
    <property type="entry name" value="P CELL-TYPE AGGLUTINATION PROTEIN MAP4-LIKE-RELATED"/>
    <property type="match status" value="1"/>
</dbReference>
<accession>A0A1Y1Q8R0</accession>
<gene>
    <name evidence="7" type="ORF">BWK73_49885</name>
</gene>
<dbReference type="SUPFAM" id="SSF56349">
    <property type="entry name" value="DNA breaking-rejoining enzymes"/>
    <property type="match status" value="1"/>
</dbReference>